<keyword evidence="6" id="KW-1185">Reference proteome</keyword>
<sequence>MSITLLCLVKGNTLANAFPVDIDKDQLVGHLKDAIKVKKSPEFDNFSADRLKLWKVMIPDDQDDLLSNLTLNDGDELLATREIGDYWTEKPPKRNIHVIVSPPEATTASSREQELLDEVASLKALLNKSTHAFDVVVSPKQRKSFTWTVNIEEATLDSLKEHICKMEKQPAPVNDGAVLKIVNDSGKYTPLNDKELREVLQLFVSNKNLKFTVTDVYQLFSCGSADLSSEESKVVVKHLMAELNLRKKTTPLDIAYEATKTIYFYCYLASGVSFYEENFKLILEKFVTGRNGQGNLDYAIECRSTNRIVGLVKVKKDDFKQGFAQATVQMEIDDEHGLDKVWGIVTDAEKWYFVECILDNEGKLSFKLSKPVIVVYDDADMETKVKKVLSHIVWLLDEAQKPDSNDS</sequence>
<dbReference type="HOGENOM" id="CLU_043188_1_0_1"/>
<comment type="subcellular location">
    <subcellularLocation>
        <location evidence="1">Host cell</location>
    </subcellularLocation>
    <subcellularLocation>
        <location evidence="2">Secreted</location>
    </subcellularLocation>
</comment>
<dbReference type="EMBL" id="JEMT01027923">
    <property type="protein sequence ID" value="EXX55923.1"/>
    <property type="molecule type" value="Genomic_DNA"/>
</dbReference>
<evidence type="ECO:0000259" key="4">
    <source>
        <dbReference type="Pfam" id="PF20147"/>
    </source>
</evidence>
<dbReference type="GO" id="GO:0043657">
    <property type="term" value="C:host cell"/>
    <property type="evidence" value="ECO:0007669"/>
    <property type="project" value="UniProtKB-SubCell"/>
</dbReference>
<feature type="domain" description="Crinkler effector protein N-terminal" evidence="4">
    <location>
        <begin position="3"/>
        <end position="100"/>
    </location>
</feature>
<dbReference type="OrthoDB" id="2414517at2759"/>
<organism evidence="5 6">
    <name type="scientific">Rhizophagus irregularis (strain DAOM 197198w)</name>
    <name type="common">Glomus intraradices</name>
    <dbReference type="NCBI Taxonomy" id="1432141"/>
    <lineage>
        <taxon>Eukaryota</taxon>
        <taxon>Fungi</taxon>
        <taxon>Fungi incertae sedis</taxon>
        <taxon>Mucoromycota</taxon>
        <taxon>Glomeromycotina</taxon>
        <taxon>Glomeromycetes</taxon>
        <taxon>Glomerales</taxon>
        <taxon>Glomeraceae</taxon>
        <taxon>Rhizophagus</taxon>
    </lineage>
</organism>
<evidence type="ECO:0000256" key="2">
    <source>
        <dbReference type="ARBA" id="ARBA00004613"/>
    </source>
</evidence>
<proteinExistence type="predicted"/>
<evidence type="ECO:0000313" key="6">
    <source>
        <dbReference type="Proteomes" id="UP000022910"/>
    </source>
</evidence>
<dbReference type="InterPro" id="IPR045379">
    <property type="entry name" value="Crinkler_N"/>
</dbReference>
<reference evidence="5 6" key="1">
    <citation type="submission" date="2014-02" db="EMBL/GenBank/DDBJ databases">
        <title>Single nucleus genome sequencing reveals high similarity among nuclei of an endomycorrhizal fungus.</title>
        <authorList>
            <person name="Lin K."/>
            <person name="Geurts R."/>
            <person name="Zhang Z."/>
            <person name="Limpens E."/>
            <person name="Saunders D.G."/>
            <person name="Mu D."/>
            <person name="Pang E."/>
            <person name="Cao H."/>
            <person name="Cha H."/>
            <person name="Lin T."/>
            <person name="Zhou Q."/>
            <person name="Shang Y."/>
            <person name="Li Y."/>
            <person name="Ivanov S."/>
            <person name="Sharma T."/>
            <person name="Velzen R.V."/>
            <person name="Ruijter N.D."/>
            <person name="Aanen D.K."/>
            <person name="Win J."/>
            <person name="Kamoun S."/>
            <person name="Bisseling T."/>
            <person name="Huang S."/>
        </authorList>
    </citation>
    <scope>NUCLEOTIDE SEQUENCE [LARGE SCALE GENOMIC DNA]</scope>
    <source>
        <strain evidence="6">DAOM197198w</strain>
    </source>
</reference>
<name>A0A015LMA4_RHIIW</name>
<comment type="caution">
    <text evidence="5">The sequence shown here is derived from an EMBL/GenBank/DDBJ whole genome shotgun (WGS) entry which is preliminary data.</text>
</comment>
<protein>
    <recommendedName>
        <fullName evidence="4">Crinkler effector protein N-terminal domain-containing protein</fullName>
    </recommendedName>
</protein>
<evidence type="ECO:0000256" key="1">
    <source>
        <dbReference type="ARBA" id="ARBA00004340"/>
    </source>
</evidence>
<keyword evidence="3" id="KW-0964">Secreted</keyword>
<dbReference type="Pfam" id="PF20147">
    <property type="entry name" value="Crinkler"/>
    <property type="match status" value="1"/>
</dbReference>
<dbReference type="Proteomes" id="UP000022910">
    <property type="component" value="Unassembled WGS sequence"/>
</dbReference>
<accession>A0A015LMA4</accession>
<evidence type="ECO:0000313" key="5">
    <source>
        <dbReference type="EMBL" id="EXX55923.1"/>
    </source>
</evidence>
<evidence type="ECO:0000256" key="3">
    <source>
        <dbReference type="ARBA" id="ARBA00022525"/>
    </source>
</evidence>
<gene>
    <name evidence="5" type="ORF">RirG_220960</name>
</gene>
<dbReference type="AlphaFoldDB" id="A0A015LMA4"/>
<dbReference type="GO" id="GO:0005576">
    <property type="term" value="C:extracellular region"/>
    <property type="evidence" value="ECO:0007669"/>
    <property type="project" value="UniProtKB-SubCell"/>
</dbReference>